<comment type="caution">
    <text evidence="2">The sequence shown here is derived from an EMBL/GenBank/DDBJ whole genome shotgun (WGS) entry which is preliminary data.</text>
</comment>
<organism evidence="2 3">
    <name type="scientific">Neorhizobium alkalisoli</name>
    <dbReference type="NCBI Taxonomy" id="528178"/>
    <lineage>
        <taxon>Bacteria</taxon>
        <taxon>Pseudomonadati</taxon>
        <taxon>Pseudomonadota</taxon>
        <taxon>Alphaproteobacteria</taxon>
        <taxon>Hyphomicrobiales</taxon>
        <taxon>Rhizobiaceae</taxon>
        <taxon>Rhizobium/Agrobacterium group</taxon>
        <taxon>Neorhizobium</taxon>
    </lineage>
</organism>
<evidence type="ECO:0000259" key="1">
    <source>
        <dbReference type="Pfam" id="PF12146"/>
    </source>
</evidence>
<sequence length="270" mass="30193">MTDGAPIIFEEGTNGRGILLVHGLTGAPAEMRLVARHLNRRGYSVFAPLLAGHGRDADTLRRTRWEDWLESVHEARASFASRVDTVFAAGICVGGKLAMMAAADAPGTIRATAIYSPCFHYDGWEVPRYYPLLSANLWWLSRLSLLGRLNFRENASLGIKDERMRRLIAGMDADGVLESFPAAALFEMYELGRRLKSRLPSMTTPTLIVHSREDDLSGPAHARYIAAHIGGRSRLHWLNDSYHMIHVDRQRHLVAEFTADFFEAEYAAKS</sequence>
<keyword evidence="3" id="KW-1185">Reference proteome</keyword>
<protein>
    <submittedName>
        <fullName evidence="2">Carboxylesterase</fullName>
    </submittedName>
</protein>
<dbReference type="Gene3D" id="3.40.50.1820">
    <property type="entry name" value="alpha/beta hydrolase"/>
    <property type="match status" value="1"/>
</dbReference>
<proteinExistence type="predicted"/>
<dbReference type="PANTHER" id="PTHR43798">
    <property type="entry name" value="MONOACYLGLYCEROL LIPASE"/>
    <property type="match status" value="1"/>
</dbReference>
<dbReference type="GO" id="GO:0016020">
    <property type="term" value="C:membrane"/>
    <property type="evidence" value="ECO:0007669"/>
    <property type="project" value="TreeGrafter"/>
</dbReference>
<dbReference type="Proteomes" id="UP000320653">
    <property type="component" value="Unassembled WGS sequence"/>
</dbReference>
<dbReference type="RefSeq" id="WP_145642627.1">
    <property type="nucleotide sequence ID" value="NZ_VIWP01000012.1"/>
</dbReference>
<dbReference type="InterPro" id="IPR022742">
    <property type="entry name" value="Hydrolase_4"/>
</dbReference>
<dbReference type="InterPro" id="IPR012354">
    <property type="entry name" value="Esterase_lipase"/>
</dbReference>
<dbReference type="EMBL" id="VIWP01000012">
    <property type="protein sequence ID" value="TWF47401.1"/>
    <property type="molecule type" value="Genomic_DNA"/>
</dbReference>
<reference evidence="2 3" key="1">
    <citation type="submission" date="2019-06" db="EMBL/GenBank/DDBJ databases">
        <title>Sorghum-associated microbial communities from plants grown in Nebraska, USA.</title>
        <authorList>
            <person name="Schachtman D."/>
        </authorList>
    </citation>
    <scope>NUCLEOTIDE SEQUENCE [LARGE SCALE GENOMIC DNA]</scope>
    <source>
        <strain evidence="2 3">1225</strain>
    </source>
</reference>
<gene>
    <name evidence="2" type="ORF">FHW37_11239</name>
</gene>
<accession>A0A561QAP1</accession>
<feature type="domain" description="Serine aminopeptidase S33" evidence="1">
    <location>
        <begin position="18"/>
        <end position="249"/>
    </location>
</feature>
<dbReference type="Pfam" id="PF12146">
    <property type="entry name" value="Hydrolase_4"/>
    <property type="match status" value="1"/>
</dbReference>
<dbReference type="SUPFAM" id="SSF53474">
    <property type="entry name" value="alpha/beta-Hydrolases"/>
    <property type="match status" value="1"/>
</dbReference>
<evidence type="ECO:0000313" key="3">
    <source>
        <dbReference type="Proteomes" id="UP000320653"/>
    </source>
</evidence>
<dbReference type="PANTHER" id="PTHR43798:SF33">
    <property type="entry name" value="HYDROLASE, PUTATIVE (AFU_ORTHOLOGUE AFUA_2G14860)-RELATED"/>
    <property type="match status" value="1"/>
</dbReference>
<dbReference type="GO" id="GO:0052689">
    <property type="term" value="F:carboxylic ester hydrolase activity"/>
    <property type="evidence" value="ECO:0007669"/>
    <property type="project" value="InterPro"/>
</dbReference>
<name>A0A561QAP1_9HYPH</name>
<dbReference type="PIRSF" id="PIRSF017388">
    <property type="entry name" value="Esterase_lipase"/>
    <property type="match status" value="1"/>
</dbReference>
<dbReference type="AlphaFoldDB" id="A0A561QAP1"/>
<dbReference type="OrthoDB" id="8476759at2"/>
<dbReference type="InterPro" id="IPR050266">
    <property type="entry name" value="AB_hydrolase_sf"/>
</dbReference>
<evidence type="ECO:0000313" key="2">
    <source>
        <dbReference type="EMBL" id="TWF47401.1"/>
    </source>
</evidence>
<dbReference type="InterPro" id="IPR029058">
    <property type="entry name" value="AB_hydrolase_fold"/>
</dbReference>